<evidence type="ECO:0000256" key="4">
    <source>
        <dbReference type="ARBA" id="ARBA00022989"/>
    </source>
</evidence>
<dbReference type="EMBL" id="JAELUP010000065">
    <property type="protein sequence ID" value="MBJ6362320.1"/>
    <property type="molecule type" value="Genomic_DNA"/>
</dbReference>
<dbReference type="Proteomes" id="UP000640274">
    <property type="component" value="Unassembled WGS sequence"/>
</dbReference>
<protein>
    <recommendedName>
        <fullName evidence="6">UPF0316 protein JFN88_13670</fullName>
    </recommendedName>
</protein>
<dbReference type="GO" id="GO:0005886">
    <property type="term" value="C:plasma membrane"/>
    <property type="evidence" value="ECO:0007669"/>
    <property type="project" value="UniProtKB-SubCell"/>
</dbReference>
<dbReference type="RefSeq" id="WP_199019841.1">
    <property type="nucleotide sequence ID" value="NZ_JAELUP010000065.1"/>
</dbReference>
<evidence type="ECO:0000256" key="3">
    <source>
        <dbReference type="ARBA" id="ARBA00022692"/>
    </source>
</evidence>
<dbReference type="PANTHER" id="PTHR40060">
    <property type="entry name" value="UPF0316 PROTEIN YEBE"/>
    <property type="match status" value="1"/>
</dbReference>
<feature type="transmembrane region" description="Helical" evidence="6">
    <location>
        <begin position="34"/>
        <end position="55"/>
    </location>
</feature>
<dbReference type="InterPro" id="IPR022930">
    <property type="entry name" value="UPF0316"/>
</dbReference>
<name>A0A934MLL4_9BACL</name>
<accession>A0A934MLL4</accession>
<evidence type="ECO:0000259" key="8">
    <source>
        <dbReference type="Pfam" id="PF18955"/>
    </source>
</evidence>
<dbReference type="Pfam" id="PF10035">
    <property type="entry name" value="DUF2179"/>
    <property type="match status" value="1"/>
</dbReference>
<evidence type="ECO:0000259" key="7">
    <source>
        <dbReference type="Pfam" id="PF10035"/>
    </source>
</evidence>
<keyword evidence="10" id="KW-1185">Reference proteome</keyword>
<sequence length="173" mass="19269">MISWTLVGTIISINIVYVACFTLRLILVVKGRKLSASMLAMVEVFIYLIGLNLVLSNLDSPVNMAAYCIGFGVGVYVGSKIEEYLALGYLVVQVIVDSISIDLPNRLRDHGYGVTTWPADGRDGKRLVMQVLVKRSNEKRLMSTLDKLSPKAFVISHEPKQFKGGFWTKLTNR</sequence>
<keyword evidence="5 6" id="KW-0472">Membrane</keyword>
<comment type="caution">
    <text evidence="9">The sequence shown here is derived from an EMBL/GenBank/DDBJ whole genome shotgun (WGS) entry which is preliminary data.</text>
</comment>
<organism evidence="9 10">
    <name type="scientific">Paenibacillus roseus</name>
    <dbReference type="NCBI Taxonomy" id="2798579"/>
    <lineage>
        <taxon>Bacteria</taxon>
        <taxon>Bacillati</taxon>
        <taxon>Bacillota</taxon>
        <taxon>Bacilli</taxon>
        <taxon>Bacillales</taxon>
        <taxon>Paenibacillaceae</taxon>
        <taxon>Paenibacillus</taxon>
    </lineage>
</organism>
<dbReference type="InterPro" id="IPR044035">
    <property type="entry name" value="DUF5698"/>
</dbReference>
<gene>
    <name evidence="9" type="ORF">JFN88_13670</name>
</gene>
<evidence type="ECO:0000256" key="2">
    <source>
        <dbReference type="ARBA" id="ARBA00022475"/>
    </source>
</evidence>
<dbReference type="PANTHER" id="PTHR40060:SF1">
    <property type="entry name" value="UPF0316 PROTEIN YEBE"/>
    <property type="match status" value="1"/>
</dbReference>
<feature type="domain" description="DUF5698" evidence="8">
    <location>
        <begin position="22"/>
        <end position="78"/>
    </location>
</feature>
<dbReference type="InterPro" id="IPR019264">
    <property type="entry name" value="DUF2179"/>
</dbReference>
<dbReference type="AlphaFoldDB" id="A0A934MLL4"/>
<dbReference type="NCBIfam" id="NF003194">
    <property type="entry name" value="PRK04164.1-5"/>
    <property type="match status" value="1"/>
</dbReference>
<dbReference type="CDD" id="cd16381">
    <property type="entry name" value="YitT_C_like_1"/>
    <property type="match status" value="1"/>
</dbReference>
<feature type="domain" description="DUF2179" evidence="7">
    <location>
        <begin position="112"/>
        <end position="164"/>
    </location>
</feature>
<evidence type="ECO:0000256" key="6">
    <source>
        <dbReference type="HAMAP-Rule" id="MF_01515"/>
    </source>
</evidence>
<reference evidence="9" key="1">
    <citation type="submission" date="2020-12" db="EMBL/GenBank/DDBJ databases">
        <authorList>
            <person name="Huq M.A."/>
        </authorList>
    </citation>
    <scope>NUCLEOTIDE SEQUENCE</scope>
    <source>
        <strain evidence="9">MAHUQ-46</strain>
    </source>
</reference>
<evidence type="ECO:0000313" key="10">
    <source>
        <dbReference type="Proteomes" id="UP000640274"/>
    </source>
</evidence>
<feature type="transmembrane region" description="Helical" evidence="6">
    <location>
        <begin position="6"/>
        <end position="27"/>
    </location>
</feature>
<evidence type="ECO:0000313" key="9">
    <source>
        <dbReference type="EMBL" id="MBJ6362320.1"/>
    </source>
</evidence>
<comment type="similarity">
    <text evidence="6">Belongs to the UPF0316 family.</text>
</comment>
<evidence type="ECO:0000256" key="1">
    <source>
        <dbReference type="ARBA" id="ARBA00004651"/>
    </source>
</evidence>
<comment type="subcellular location">
    <subcellularLocation>
        <location evidence="1 6">Cell membrane</location>
        <topology evidence="1 6">Multi-pass membrane protein</topology>
    </subcellularLocation>
</comment>
<dbReference type="Pfam" id="PF18955">
    <property type="entry name" value="DUF5698"/>
    <property type="match status" value="1"/>
</dbReference>
<dbReference type="HAMAP" id="MF_01515">
    <property type="entry name" value="UPF0316"/>
    <property type="match status" value="1"/>
</dbReference>
<feature type="transmembrane region" description="Helical" evidence="6">
    <location>
        <begin position="61"/>
        <end position="79"/>
    </location>
</feature>
<evidence type="ECO:0000256" key="5">
    <source>
        <dbReference type="ARBA" id="ARBA00023136"/>
    </source>
</evidence>
<keyword evidence="3 6" id="KW-0812">Transmembrane</keyword>
<keyword evidence="2 6" id="KW-1003">Cell membrane</keyword>
<proteinExistence type="inferred from homology"/>
<keyword evidence="4 6" id="KW-1133">Transmembrane helix</keyword>